<sequence>MQRDISDDDEPLEDLTAAITLHSKRTERMQRRKATKDRKESEKMNIAGLPTEIALEVLELLSPSDLFRVSAVNRRFRDLVFANANVIGEEIIRQRYTILSKCFPLPTLLAKVEPTIQPMLTDPKRQKQLSIHNKPYQHVQPPDSHLVCTCLTCILTWNNLGLVLDFGHWQLNLDNGEPIPMLPRGQVVQWNQDLINRHERMTRKALGNRLWYARILEIHLDSTVKSIKRHAKNKGNKRKHVEMTEEDAATGTDHFLEKAGPLSLEFPFQRDEYYMLEAYLPNRWWRKDEQRWIYTIVGQHEHDLELVVRLASRDVTATPTSRPSIRVA</sequence>
<feature type="domain" description="F-box" evidence="2">
    <location>
        <begin position="43"/>
        <end position="95"/>
    </location>
</feature>
<dbReference type="Pfam" id="PF12937">
    <property type="entry name" value="F-box-like"/>
    <property type="match status" value="1"/>
</dbReference>
<proteinExistence type="predicted"/>
<protein>
    <recommendedName>
        <fullName evidence="2">F-box domain-containing protein</fullName>
    </recommendedName>
</protein>
<dbReference type="OrthoDB" id="3642468at2759"/>
<dbReference type="Proteomes" id="UP000799324">
    <property type="component" value="Unassembled WGS sequence"/>
</dbReference>
<dbReference type="AlphaFoldDB" id="A0A6A6T7U2"/>
<accession>A0A6A6T7U2</accession>
<keyword evidence="4" id="KW-1185">Reference proteome</keyword>
<evidence type="ECO:0000313" key="4">
    <source>
        <dbReference type="Proteomes" id="UP000799324"/>
    </source>
</evidence>
<feature type="region of interest" description="Disordered" evidence="1">
    <location>
        <begin position="23"/>
        <end position="42"/>
    </location>
</feature>
<dbReference type="Gene3D" id="1.20.1280.50">
    <property type="match status" value="1"/>
</dbReference>
<dbReference type="InterPro" id="IPR001810">
    <property type="entry name" value="F-box_dom"/>
</dbReference>
<evidence type="ECO:0000259" key="2">
    <source>
        <dbReference type="PROSITE" id="PS50181"/>
    </source>
</evidence>
<evidence type="ECO:0000313" key="3">
    <source>
        <dbReference type="EMBL" id="KAF2655387.1"/>
    </source>
</evidence>
<evidence type="ECO:0000256" key="1">
    <source>
        <dbReference type="SAM" id="MobiDB-lite"/>
    </source>
</evidence>
<dbReference type="EMBL" id="MU004350">
    <property type="protein sequence ID" value="KAF2655387.1"/>
    <property type="molecule type" value="Genomic_DNA"/>
</dbReference>
<organism evidence="3 4">
    <name type="scientific">Lophiostoma macrostomum CBS 122681</name>
    <dbReference type="NCBI Taxonomy" id="1314788"/>
    <lineage>
        <taxon>Eukaryota</taxon>
        <taxon>Fungi</taxon>
        <taxon>Dikarya</taxon>
        <taxon>Ascomycota</taxon>
        <taxon>Pezizomycotina</taxon>
        <taxon>Dothideomycetes</taxon>
        <taxon>Pleosporomycetidae</taxon>
        <taxon>Pleosporales</taxon>
        <taxon>Lophiostomataceae</taxon>
        <taxon>Lophiostoma</taxon>
    </lineage>
</organism>
<dbReference type="PROSITE" id="PS50181">
    <property type="entry name" value="FBOX"/>
    <property type="match status" value="1"/>
</dbReference>
<gene>
    <name evidence="3" type="ORF">K491DRAFT_678952</name>
</gene>
<reference evidence="3" key="1">
    <citation type="journal article" date="2020" name="Stud. Mycol.">
        <title>101 Dothideomycetes genomes: a test case for predicting lifestyles and emergence of pathogens.</title>
        <authorList>
            <person name="Haridas S."/>
            <person name="Albert R."/>
            <person name="Binder M."/>
            <person name="Bloem J."/>
            <person name="Labutti K."/>
            <person name="Salamov A."/>
            <person name="Andreopoulos B."/>
            <person name="Baker S."/>
            <person name="Barry K."/>
            <person name="Bills G."/>
            <person name="Bluhm B."/>
            <person name="Cannon C."/>
            <person name="Castanera R."/>
            <person name="Culley D."/>
            <person name="Daum C."/>
            <person name="Ezra D."/>
            <person name="Gonzalez J."/>
            <person name="Henrissat B."/>
            <person name="Kuo A."/>
            <person name="Liang C."/>
            <person name="Lipzen A."/>
            <person name="Lutzoni F."/>
            <person name="Magnuson J."/>
            <person name="Mondo S."/>
            <person name="Nolan M."/>
            <person name="Ohm R."/>
            <person name="Pangilinan J."/>
            <person name="Park H.-J."/>
            <person name="Ramirez L."/>
            <person name="Alfaro M."/>
            <person name="Sun H."/>
            <person name="Tritt A."/>
            <person name="Yoshinaga Y."/>
            <person name="Zwiers L.-H."/>
            <person name="Turgeon B."/>
            <person name="Goodwin S."/>
            <person name="Spatafora J."/>
            <person name="Crous P."/>
            <person name="Grigoriev I."/>
        </authorList>
    </citation>
    <scope>NUCLEOTIDE SEQUENCE</scope>
    <source>
        <strain evidence="3">CBS 122681</strain>
    </source>
</reference>
<dbReference type="InterPro" id="IPR036047">
    <property type="entry name" value="F-box-like_dom_sf"/>
</dbReference>
<name>A0A6A6T7U2_9PLEO</name>
<dbReference type="SMART" id="SM00256">
    <property type="entry name" value="FBOX"/>
    <property type="match status" value="1"/>
</dbReference>
<dbReference type="CDD" id="cd09917">
    <property type="entry name" value="F-box_SF"/>
    <property type="match status" value="1"/>
</dbReference>
<dbReference type="SUPFAM" id="SSF81383">
    <property type="entry name" value="F-box domain"/>
    <property type="match status" value="1"/>
</dbReference>